<keyword evidence="4" id="KW-1185">Reference proteome</keyword>
<feature type="compositionally biased region" description="Basic and acidic residues" evidence="1">
    <location>
        <begin position="138"/>
        <end position="150"/>
    </location>
</feature>
<protein>
    <recommendedName>
        <fullName evidence="5">XRE family transcriptional regulator</fullName>
    </recommendedName>
</protein>
<feature type="transmembrane region" description="Helical" evidence="2">
    <location>
        <begin position="195"/>
        <end position="216"/>
    </location>
</feature>
<proteinExistence type="predicted"/>
<feature type="region of interest" description="Disordered" evidence="1">
    <location>
        <begin position="128"/>
        <end position="150"/>
    </location>
</feature>
<evidence type="ECO:0000256" key="1">
    <source>
        <dbReference type="SAM" id="MobiDB-lite"/>
    </source>
</evidence>
<evidence type="ECO:0000256" key="2">
    <source>
        <dbReference type="SAM" id="Phobius"/>
    </source>
</evidence>
<reference evidence="4" key="1">
    <citation type="journal article" date="2019" name="Int. J. Syst. Evol. Microbiol.">
        <title>The Global Catalogue of Microorganisms (GCM) 10K type strain sequencing project: providing services to taxonomists for standard genome sequencing and annotation.</title>
        <authorList>
            <consortium name="The Broad Institute Genomics Platform"/>
            <consortium name="The Broad Institute Genome Sequencing Center for Infectious Disease"/>
            <person name="Wu L."/>
            <person name="Ma J."/>
        </authorList>
    </citation>
    <scope>NUCLEOTIDE SEQUENCE [LARGE SCALE GENOMIC DNA]</scope>
    <source>
        <strain evidence="4">JCM 16114</strain>
    </source>
</reference>
<evidence type="ECO:0000313" key="3">
    <source>
        <dbReference type="EMBL" id="GAA2213720.1"/>
    </source>
</evidence>
<evidence type="ECO:0008006" key="5">
    <source>
        <dbReference type="Google" id="ProtNLM"/>
    </source>
</evidence>
<comment type="caution">
    <text evidence="3">The sequence shown here is derived from an EMBL/GenBank/DDBJ whole genome shotgun (WGS) entry which is preliminary data.</text>
</comment>
<sequence length="379" mass="40194">MSTELEGVTGAPARGGLESVTRHEELVRLLAEQFARADVSLRELQARADRAGGTRLPRATCADMLAGRRFPKKAVMVAFLLGCRVPADRLPAWERAWERVRVGRLAAMAARAQAEAQAQLSALATTAPPLRGTPAATVEHDGAAPQREPDVAGAAGAAGAATQAGAAAAAGEMAAATEGGAHTYRPRARARGRSLGVAVLASLAAATLGLLVGTWLPHRPTPEPPTLTDDGRAFGPGGSSRFTVTVRPSNTGVRLTRRLDAGIGEQHATITVNGTEAATWRPLPMRATYRWQDQTAEFPPSLTTGRGALTVVNTFVSSEQDFNEFRYVVEQRINGRWQTSDTLDVGPRHLGDEAAHGYAITGPQTFADVREFAYPPRQS</sequence>
<organism evidence="3 4">
    <name type="scientific">Nonomuraea monospora</name>
    <dbReference type="NCBI Taxonomy" id="568818"/>
    <lineage>
        <taxon>Bacteria</taxon>
        <taxon>Bacillati</taxon>
        <taxon>Actinomycetota</taxon>
        <taxon>Actinomycetes</taxon>
        <taxon>Streptosporangiales</taxon>
        <taxon>Streptosporangiaceae</taxon>
        <taxon>Nonomuraea</taxon>
    </lineage>
</organism>
<keyword evidence="2" id="KW-0472">Membrane</keyword>
<keyword evidence="2" id="KW-0812">Transmembrane</keyword>
<evidence type="ECO:0000313" key="4">
    <source>
        <dbReference type="Proteomes" id="UP001499843"/>
    </source>
</evidence>
<gene>
    <name evidence="3" type="ORF">GCM10009850_091830</name>
</gene>
<accession>A0ABP5PPX1</accession>
<dbReference type="EMBL" id="BAAAQX010000035">
    <property type="protein sequence ID" value="GAA2213720.1"/>
    <property type="molecule type" value="Genomic_DNA"/>
</dbReference>
<name>A0ABP5PPX1_9ACTN</name>
<dbReference type="RefSeq" id="WP_344489865.1">
    <property type="nucleotide sequence ID" value="NZ_BAAAQX010000035.1"/>
</dbReference>
<dbReference type="Proteomes" id="UP001499843">
    <property type="component" value="Unassembled WGS sequence"/>
</dbReference>
<keyword evidence="2" id="KW-1133">Transmembrane helix</keyword>